<dbReference type="SUPFAM" id="SSF53335">
    <property type="entry name" value="S-adenosyl-L-methionine-dependent methyltransferases"/>
    <property type="match status" value="1"/>
</dbReference>
<name>A0AAD8ER54_DIPPU</name>
<gene>
    <name evidence="1" type="ORF">L9F63_010188</name>
</gene>
<accession>A0AAD8ER54</accession>
<dbReference type="AlphaFoldDB" id="A0AAD8ER54"/>
<evidence type="ECO:0000313" key="2">
    <source>
        <dbReference type="Proteomes" id="UP001233999"/>
    </source>
</evidence>
<dbReference type="Proteomes" id="UP001233999">
    <property type="component" value="Unassembled WGS sequence"/>
</dbReference>
<proteinExistence type="predicted"/>
<evidence type="ECO:0000313" key="1">
    <source>
        <dbReference type="EMBL" id="KAJ9599321.1"/>
    </source>
</evidence>
<organism evidence="1 2">
    <name type="scientific">Diploptera punctata</name>
    <name type="common">Pacific beetle cockroach</name>
    <dbReference type="NCBI Taxonomy" id="6984"/>
    <lineage>
        <taxon>Eukaryota</taxon>
        <taxon>Metazoa</taxon>
        <taxon>Ecdysozoa</taxon>
        <taxon>Arthropoda</taxon>
        <taxon>Hexapoda</taxon>
        <taxon>Insecta</taxon>
        <taxon>Pterygota</taxon>
        <taxon>Neoptera</taxon>
        <taxon>Polyneoptera</taxon>
        <taxon>Dictyoptera</taxon>
        <taxon>Blattodea</taxon>
        <taxon>Blaberoidea</taxon>
        <taxon>Blaberidae</taxon>
        <taxon>Diplopterinae</taxon>
        <taxon>Diploptera</taxon>
    </lineage>
</organism>
<reference evidence="1" key="2">
    <citation type="submission" date="2023-05" db="EMBL/GenBank/DDBJ databases">
        <authorList>
            <person name="Fouks B."/>
        </authorList>
    </citation>
    <scope>NUCLEOTIDE SEQUENCE</scope>
    <source>
        <strain evidence="1">Stay&amp;Tobe</strain>
        <tissue evidence="1">Testes</tissue>
    </source>
</reference>
<comment type="caution">
    <text evidence="1">The sequence shown here is derived from an EMBL/GenBank/DDBJ whole genome shotgun (WGS) entry which is preliminary data.</text>
</comment>
<reference evidence="1" key="1">
    <citation type="journal article" date="2023" name="IScience">
        <title>Live-bearing cockroach genome reveals convergent evolutionary mechanisms linked to viviparity in insects and beyond.</title>
        <authorList>
            <person name="Fouks B."/>
            <person name="Harrison M.C."/>
            <person name="Mikhailova A.A."/>
            <person name="Marchal E."/>
            <person name="English S."/>
            <person name="Carruthers M."/>
            <person name="Jennings E.C."/>
            <person name="Chiamaka E.L."/>
            <person name="Frigard R.A."/>
            <person name="Pippel M."/>
            <person name="Attardo G.M."/>
            <person name="Benoit J.B."/>
            <person name="Bornberg-Bauer E."/>
            <person name="Tobe S.S."/>
        </authorList>
    </citation>
    <scope>NUCLEOTIDE SEQUENCE</scope>
    <source>
        <strain evidence="1">Stay&amp;Tobe</strain>
    </source>
</reference>
<dbReference type="EMBL" id="JASPKZ010000817">
    <property type="protein sequence ID" value="KAJ9599321.1"/>
    <property type="molecule type" value="Genomic_DNA"/>
</dbReference>
<protein>
    <submittedName>
        <fullName evidence="1">Uncharacterized protein</fullName>
    </submittedName>
</protein>
<sequence length="203" mass="23649">MEFEELKRAVTEKLLKYYRQGKWKDVVNMFEESNVTNNEHFYDQRYLWIRPSEDNLQFIKEAAVNTGCLQIISIGCGSGLLEWLIQQATGLDVIGVEVNREWWESRYAVRNFIPLLYADESQENNVIANKKSALLFCYFNNGSAFSKYMQQFGGNCLIIIGPGEGRWTHTDPTPFDIKLENWKLQAFQEVQTTKDFIAIYTKS</sequence>
<dbReference type="InterPro" id="IPR029063">
    <property type="entry name" value="SAM-dependent_MTases_sf"/>
</dbReference>
<keyword evidence="2" id="KW-1185">Reference proteome</keyword>